<accession>A0A2M4DLR9</accession>
<proteinExistence type="predicted"/>
<sequence length="66" mass="7220">MMMMVMMMVMGMVASIRCPLTLKVFVCCVRSLSFPSGPSSFDGVRDEVSPLLLPFCVLTELAGRLS</sequence>
<name>A0A2M4DLR9_ANODA</name>
<evidence type="ECO:0000313" key="2">
    <source>
        <dbReference type="EMBL" id="MBW78465.1"/>
    </source>
</evidence>
<keyword evidence="1" id="KW-0732">Signal</keyword>
<dbReference type="EMBL" id="GGFL01014287">
    <property type="protein sequence ID" value="MBW78465.1"/>
    <property type="molecule type" value="Transcribed_RNA"/>
</dbReference>
<dbReference type="AlphaFoldDB" id="A0A2M4DLR9"/>
<protein>
    <submittedName>
        <fullName evidence="2">Putative secreted protein</fullName>
    </submittedName>
</protein>
<organism evidence="2">
    <name type="scientific">Anopheles darlingi</name>
    <name type="common">Mosquito</name>
    <dbReference type="NCBI Taxonomy" id="43151"/>
    <lineage>
        <taxon>Eukaryota</taxon>
        <taxon>Metazoa</taxon>
        <taxon>Ecdysozoa</taxon>
        <taxon>Arthropoda</taxon>
        <taxon>Hexapoda</taxon>
        <taxon>Insecta</taxon>
        <taxon>Pterygota</taxon>
        <taxon>Neoptera</taxon>
        <taxon>Endopterygota</taxon>
        <taxon>Diptera</taxon>
        <taxon>Nematocera</taxon>
        <taxon>Culicoidea</taxon>
        <taxon>Culicidae</taxon>
        <taxon>Anophelinae</taxon>
        <taxon>Anopheles</taxon>
    </lineage>
</organism>
<feature type="chain" id="PRO_5014701737" evidence="1">
    <location>
        <begin position="16"/>
        <end position="66"/>
    </location>
</feature>
<reference evidence="2" key="1">
    <citation type="submission" date="2018-01" db="EMBL/GenBank/DDBJ databases">
        <title>An insight into the sialome of Amazonian anophelines.</title>
        <authorList>
            <person name="Ribeiro J.M."/>
            <person name="Scarpassa V."/>
            <person name="Calvo E."/>
        </authorList>
    </citation>
    <scope>NUCLEOTIDE SEQUENCE</scope>
</reference>
<feature type="signal peptide" evidence="1">
    <location>
        <begin position="1"/>
        <end position="15"/>
    </location>
</feature>
<evidence type="ECO:0000256" key="1">
    <source>
        <dbReference type="SAM" id="SignalP"/>
    </source>
</evidence>